<evidence type="ECO:0000256" key="8">
    <source>
        <dbReference type="ARBA" id="ARBA00022729"/>
    </source>
</evidence>
<evidence type="ECO:0000256" key="1">
    <source>
        <dbReference type="ARBA" id="ARBA00002838"/>
    </source>
</evidence>
<dbReference type="GO" id="GO:0005789">
    <property type="term" value="C:endoplasmic reticulum membrane"/>
    <property type="evidence" value="ECO:0007669"/>
    <property type="project" value="UniProtKB-SubCell"/>
</dbReference>
<dbReference type="PANTHER" id="PTHR12731:SF1">
    <property type="entry name" value="TRANSLOCON-ASSOCIATED PROTEIN SUBUNIT DELTA"/>
    <property type="match status" value="1"/>
</dbReference>
<keyword evidence="13" id="KW-1015">Disulfide bond</keyword>
<dbReference type="EMBL" id="GADI01003407">
    <property type="protein sequence ID" value="JAA70401.1"/>
    <property type="molecule type" value="mRNA"/>
</dbReference>
<name>A0A0K8RH42_IXORI</name>
<feature type="transmembrane region" description="Helical" evidence="15">
    <location>
        <begin position="143"/>
        <end position="163"/>
    </location>
</feature>
<keyword evidence="17" id="KW-0675">Receptor</keyword>
<keyword evidence="11 15" id="KW-1133">Transmembrane helix</keyword>
<evidence type="ECO:0000256" key="4">
    <source>
        <dbReference type="ARBA" id="ARBA00011819"/>
    </source>
</evidence>
<evidence type="ECO:0000256" key="12">
    <source>
        <dbReference type="ARBA" id="ARBA00023136"/>
    </source>
</evidence>
<comment type="subunit">
    <text evidence="4">Heterotetramer of TRAP-alpha, TRAP-beta, TRAP-delta and TRAP-gamma.</text>
</comment>
<proteinExistence type="evidence at transcript level"/>
<feature type="chain" id="PRO_5005518163" description="Translocon-associated protein subunit delta" evidence="16">
    <location>
        <begin position="22"/>
        <end position="171"/>
    </location>
</feature>
<evidence type="ECO:0000256" key="10">
    <source>
        <dbReference type="ARBA" id="ARBA00022843"/>
    </source>
</evidence>
<evidence type="ECO:0000256" key="11">
    <source>
        <dbReference type="ARBA" id="ARBA00022989"/>
    </source>
</evidence>
<dbReference type="PANTHER" id="PTHR12731">
    <property type="entry name" value="TRANSLOCON-ASSOCIATED PROTEIN, DELTA SUBUNIT"/>
    <property type="match status" value="1"/>
</dbReference>
<accession>A0A0K8RH42</accession>
<evidence type="ECO:0000256" key="15">
    <source>
        <dbReference type="SAM" id="Phobius"/>
    </source>
</evidence>
<keyword evidence="7 15" id="KW-0812">Transmembrane</keyword>
<protein>
    <recommendedName>
        <fullName evidence="5">Translocon-associated protein subunit delta</fullName>
    </recommendedName>
    <alternativeName>
        <fullName evidence="14">Signal sequence receptor subunit delta</fullName>
    </alternativeName>
</protein>
<keyword evidence="12 15" id="KW-0472">Membrane</keyword>
<evidence type="ECO:0000256" key="3">
    <source>
        <dbReference type="ARBA" id="ARBA00009294"/>
    </source>
</evidence>
<feature type="signal peptide" evidence="16">
    <location>
        <begin position="1"/>
        <end position="21"/>
    </location>
</feature>
<evidence type="ECO:0000256" key="13">
    <source>
        <dbReference type="ARBA" id="ARBA00023157"/>
    </source>
</evidence>
<evidence type="ECO:0000256" key="14">
    <source>
        <dbReference type="ARBA" id="ARBA00031791"/>
    </source>
</evidence>
<dbReference type="Pfam" id="PF05404">
    <property type="entry name" value="TRAP-delta"/>
    <property type="match status" value="1"/>
</dbReference>
<comment type="subcellular location">
    <subcellularLocation>
        <location evidence="2">Endoplasmic reticulum membrane</location>
        <topology evidence="2">Single-pass type I membrane protein</topology>
    </subcellularLocation>
</comment>
<comment type="function">
    <text evidence="1">TRAP proteins are part of a complex whose function is to bind calcium to the ER membrane and thereby regulate the retention of ER resident proteins.</text>
</comment>
<keyword evidence="10" id="KW-0832">Ubl conjugation</keyword>
<keyword evidence="9" id="KW-0256">Endoplasmic reticulum</keyword>
<reference evidence="17" key="1">
    <citation type="submission" date="2012-12" db="EMBL/GenBank/DDBJ databases">
        <title>Identification and characterization of a phenylalanine ammonia-lyase gene family in Isatis indigotica Fort.</title>
        <authorList>
            <person name="Liu Q."/>
            <person name="Chen J."/>
            <person name="Zhou X."/>
            <person name="Di P."/>
            <person name="Xiao Y."/>
            <person name="Xuan H."/>
            <person name="Zhang L."/>
            <person name="Chen W."/>
        </authorList>
    </citation>
    <scope>NUCLEOTIDE SEQUENCE</scope>
    <source>
        <tissue evidence="17">Salivary gland</tissue>
    </source>
</reference>
<organism evidence="17">
    <name type="scientific">Ixodes ricinus</name>
    <name type="common">Common tick</name>
    <name type="synonym">Acarus ricinus</name>
    <dbReference type="NCBI Taxonomy" id="34613"/>
    <lineage>
        <taxon>Eukaryota</taxon>
        <taxon>Metazoa</taxon>
        <taxon>Ecdysozoa</taxon>
        <taxon>Arthropoda</taxon>
        <taxon>Chelicerata</taxon>
        <taxon>Arachnida</taxon>
        <taxon>Acari</taxon>
        <taxon>Parasitiformes</taxon>
        <taxon>Ixodida</taxon>
        <taxon>Ixodoidea</taxon>
        <taxon>Ixodidae</taxon>
        <taxon>Ixodinae</taxon>
        <taxon>Ixodes</taxon>
    </lineage>
</organism>
<evidence type="ECO:0000256" key="9">
    <source>
        <dbReference type="ARBA" id="ARBA00022824"/>
    </source>
</evidence>
<evidence type="ECO:0000256" key="5">
    <source>
        <dbReference type="ARBA" id="ARBA00014387"/>
    </source>
</evidence>
<keyword evidence="6" id="KW-1017">Isopeptide bond</keyword>
<sequence>MAASRCVLAALLLIFVNSCSGETCEKPEVTHKLYTTTDGLIVANIAFIAEFDVKCRNGAKDLALYADVNGKVLPAVRSLDTSGYQVSWTEELSKAASGEYVIRIYDDEGYTALRKAQRTGEDAKSVTPLFTLNVHHPGTYHGAWVQSEFVAVLVAVLLWYFAYSSKMKLQA</sequence>
<evidence type="ECO:0000313" key="17">
    <source>
        <dbReference type="EMBL" id="JAA70401.1"/>
    </source>
</evidence>
<dbReference type="InterPro" id="IPR008855">
    <property type="entry name" value="TRAP-delta"/>
</dbReference>
<keyword evidence="8 16" id="KW-0732">Signal</keyword>
<evidence type="ECO:0000256" key="16">
    <source>
        <dbReference type="SAM" id="SignalP"/>
    </source>
</evidence>
<evidence type="ECO:0000256" key="6">
    <source>
        <dbReference type="ARBA" id="ARBA00022499"/>
    </source>
</evidence>
<evidence type="ECO:0000256" key="7">
    <source>
        <dbReference type="ARBA" id="ARBA00022692"/>
    </source>
</evidence>
<evidence type="ECO:0000256" key="2">
    <source>
        <dbReference type="ARBA" id="ARBA00004115"/>
    </source>
</evidence>
<dbReference type="AlphaFoldDB" id="A0A0K8RH42"/>
<comment type="similarity">
    <text evidence="3">Belongs to the TRAP-delta family.</text>
</comment>